<protein>
    <submittedName>
        <fullName evidence="2">Uncharacterized protein</fullName>
    </submittedName>
</protein>
<dbReference type="AlphaFoldDB" id="A0A1X2A379"/>
<reference evidence="2 3" key="1">
    <citation type="submission" date="2016-01" db="EMBL/GenBank/DDBJ databases">
        <title>The new phylogeny of the genus Mycobacterium.</title>
        <authorList>
            <person name="Tarcisio F."/>
            <person name="Conor M."/>
            <person name="Antonella G."/>
            <person name="Elisabetta G."/>
            <person name="Giulia F.S."/>
            <person name="Sara T."/>
            <person name="Anna F."/>
            <person name="Clotilde B."/>
            <person name="Roberto B."/>
            <person name="Veronica D.S."/>
            <person name="Fabio R."/>
            <person name="Monica P."/>
            <person name="Olivier J."/>
            <person name="Enrico T."/>
            <person name="Nicola S."/>
        </authorList>
    </citation>
    <scope>NUCLEOTIDE SEQUENCE [LARGE SCALE GENOMIC DNA]</scope>
    <source>
        <strain evidence="2 3">DSM 44803</strain>
    </source>
</reference>
<organism evidence="2 3">
    <name type="scientific">Mycobacterium nebraskense</name>
    <dbReference type="NCBI Taxonomy" id="244292"/>
    <lineage>
        <taxon>Bacteria</taxon>
        <taxon>Bacillati</taxon>
        <taxon>Actinomycetota</taxon>
        <taxon>Actinomycetes</taxon>
        <taxon>Mycobacteriales</taxon>
        <taxon>Mycobacteriaceae</taxon>
        <taxon>Mycobacterium</taxon>
    </lineage>
</organism>
<evidence type="ECO:0000313" key="2">
    <source>
        <dbReference type="EMBL" id="ORW35667.1"/>
    </source>
</evidence>
<feature type="region of interest" description="Disordered" evidence="1">
    <location>
        <begin position="101"/>
        <end position="179"/>
    </location>
</feature>
<gene>
    <name evidence="2" type="ORF">AWC17_21695</name>
</gene>
<accession>A0A1X2A379</accession>
<evidence type="ECO:0000256" key="1">
    <source>
        <dbReference type="SAM" id="MobiDB-lite"/>
    </source>
</evidence>
<comment type="caution">
    <text evidence="2">The sequence shown here is derived from an EMBL/GenBank/DDBJ whole genome shotgun (WGS) entry which is preliminary data.</text>
</comment>
<dbReference type="SUPFAM" id="SSF56770">
    <property type="entry name" value="HydA/Nqo6-like"/>
    <property type="match status" value="1"/>
</dbReference>
<dbReference type="Proteomes" id="UP000193781">
    <property type="component" value="Unassembled WGS sequence"/>
</dbReference>
<evidence type="ECO:0000313" key="3">
    <source>
        <dbReference type="Proteomes" id="UP000193781"/>
    </source>
</evidence>
<keyword evidence="3" id="KW-1185">Reference proteome</keyword>
<dbReference type="PROSITE" id="PS51257">
    <property type="entry name" value="PROKAR_LIPOPROTEIN"/>
    <property type="match status" value="1"/>
</dbReference>
<proteinExistence type="predicted"/>
<dbReference type="STRING" id="244292.ABW17_02845"/>
<name>A0A1X2A379_9MYCO</name>
<feature type="compositionally biased region" description="Basic and acidic residues" evidence="1">
    <location>
        <begin position="152"/>
        <end position="171"/>
    </location>
</feature>
<sequence>MARGRVAMGVGALLASLGCRRAHVLLAEVPGHFELRASVERSLFRRGWCPALSPADADILAVCGVPGPELAKIIDLIWDQMPGPRVRIEIQDFHSVDSALTRGGSGLLDTNRHRRDAAQRGQVVDPGSVDGLASSEGCEAQGDSNPDMDNVDMDHGGHDDMGHGGHDDMGHGGHQHMGHGGMEMAPAGIPLAEGAEDRDGLEMDVLHVRLGPVLAYWPSGLVLKCSLQGDVVVDADAWVVDADRDGGTSVAPGKRAASLEAATECDHLRSLLALAGWSSAADHARQIRDLLLDEPAAVDRAQLLLEKLLRKLRRSWLLRWSLQDLGHFSVADAERYRLPAALGGDTYDRLLAHVDNALACLSLSHKAFRADPANVIGALPELVRGLEVATARLVVASLGVDVTPVGRASHV</sequence>
<dbReference type="EMBL" id="LQPH01000004">
    <property type="protein sequence ID" value="ORW35667.1"/>
    <property type="molecule type" value="Genomic_DNA"/>
</dbReference>